<evidence type="ECO:0000256" key="2">
    <source>
        <dbReference type="SAM" id="Phobius"/>
    </source>
</evidence>
<keyword evidence="2" id="KW-1133">Transmembrane helix</keyword>
<protein>
    <submittedName>
        <fullName evidence="3">Uncharacterized protein</fullName>
    </submittedName>
</protein>
<feature type="transmembrane region" description="Helical" evidence="2">
    <location>
        <begin position="116"/>
        <end position="136"/>
    </location>
</feature>
<feature type="compositionally biased region" description="Basic and acidic residues" evidence="1">
    <location>
        <begin position="580"/>
        <end position="594"/>
    </location>
</feature>
<dbReference type="AlphaFoldDB" id="A0AAJ0CTU6"/>
<comment type="caution">
    <text evidence="3">The sequence shown here is derived from an EMBL/GenBank/DDBJ whole genome shotgun (WGS) entry which is preliminary data.</text>
</comment>
<feature type="region of interest" description="Disordered" evidence="1">
    <location>
        <begin position="483"/>
        <end position="526"/>
    </location>
</feature>
<feature type="region of interest" description="Disordered" evidence="1">
    <location>
        <begin position="555"/>
        <end position="632"/>
    </location>
</feature>
<dbReference type="Pfam" id="PF05821">
    <property type="entry name" value="NDUF_B8"/>
    <property type="match status" value="1"/>
</dbReference>
<evidence type="ECO:0000313" key="4">
    <source>
        <dbReference type="Proteomes" id="UP001251528"/>
    </source>
</evidence>
<dbReference type="PANTHER" id="PTHR12840:SF1">
    <property type="entry name" value="NADH DEHYDROGENASE [UBIQUINONE] 1 BETA SUBCOMPLEX SUBUNIT 8, MITOCHONDRIAL"/>
    <property type="match status" value="1"/>
</dbReference>
<dbReference type="InterPro" id="IPR008699">
    <property type="entry name" value="NDUFB8"/>
</dbReference>
<accession>A0AAJ0CTU6</accession>
<organism evidence="3 4">
    <name type="scientific">Conoideocrella luteorostrata</name>
    <dbReference type="NCBI Taxonomy" id="1105319"/>
    <lineage>
        <taxon>Eukaryota</taxon>
        <taxon>Fungi</taxon>
        <taxon>Dikarya</taxon>
        <taxon>Ascomycota</taxon>
        <taxon>Pezizomycotina</taxon>
        <taxon>Sordariomycetes</taxon>
        <taxon>Hypocreomycetidae</taxon>
        <taxon>Hypocreales</taxon>
        <taxon>Clavicipitaceae</taxon>
        <taxon>Conoideocrella</taxon>
    </lineage>
</organism>
<reference evidence="3" key="1">
    <citation type="submission" date="2023-06" db="EMBL/GenBank/DDBJ databases">
        <title>Conoideocrella luteorostrata (Hypocreales: Clavicipitaceae), a potential biocontrol fungus for elongate hemlock scale in United States Christmas tree production areas.</title>
        <authorList>
            <person name="Barrett H."/>
            <person name="Lovett B."/>
            <person name="Macias A.M."/>
            <person name="Stajich J.E."/>
            <person name="Kasson M.T."/>
        </authorList>
    </citation>
    <scope>NUCLEOTIDE SEQUENCE</scope>
    <source>
        <strain evidence="3">ARSEF 14590</strain>
    </source>
</reference>
<evidence type="ECO:0000256" key="1">
    <source>
        <dbReference type="SAM" id="MobiDB-lite"/>
    </source>
</evidence>
<gene>
    <name evidence="3" type="ORF">QQS21_003150</name>
</gene>
<feature type="region of interest" description="Disordered" evidence="1">
    <location>
        <begin position="295"/>
        <end position="326"/>
    </location>
</feature>
<keyword evidence="2" id="KW-0472">Membrane</keyword>
<proteinExistence type="predicted"/>
<dbReference type="GO" id="GO:0005739">
    <property type="term" value="C:mitochondrion"/>
    <property type="evidence" value="ECO:0007669"/>
    <property type="project" value="InterPro"/>
</dbReference>
<sequence length="632" mass="70055">MLPHRIVRSSAVHSRLATAGRLPAIQRRGFLPSSLSDRKVIDAKYPERQTMSEAEDPGMNGGYINPPRIKRQFRDPYANWWDPQERRNFGEPVHEDNDVLGIFSPYEYTWTKPGPGLVMVGSFVAVFLGLSGLVYLKYPDQPTYPREFENGLERELGGPGAVRIDHVGPEKHLAPYHRTCMGTTDFEPLKFPSFRQELLQQDWWVPADDLGRIKVILSEGFPRDSVTTPFERIKNIVAFSFQHAPLGTLPYTTNKMDVQTQLLTPYPEILETSSIAWPNPSMWCKAPLATPMEVPTLQSDDSESHAHSPRRQGTSKGGCGQPVNPFGHMPTPLMMTGHRRVTHPLYSALSFPSIRSSDPFGGAAYFEYMNSMGWGLTDNLMRHGVAQRTDRRSSTDISMPDYVPLSSNNQCLEQQQFALAHEDEKLGAHPKAPTNTPTTAGLGGYERDAIGFPIITHNASFPSDLADSLTNSLLNQPMPMHAQHSAFHMPSSEVKSRKENRSHSHVVTSSTAGAPTPSNGQQHQEIRRVSQQMYIPSGSSIPICNVNARTASPGGYDGAVPSATPANAQHGCGSRTSSTEGRDETARMTSDKGTKRSRNFTPASARAIDEEDEPRRASPRVRMTPFVEDRLV</sequence>
<dbReference type="PANTHER" id="PTHR12840">
    <property type="entry name" value="NADH-UBIQUINONE OXIDOREDUCTASE ASHI SUBUNIT"/>
    <property type="match status" value="1"/>
</dbReference>
<dbReference type="EMBL" id="JASWJB010000040">
    <property type="protein sequence ID" value="KAK2606457.1"/>
    <property type="molecule type" value="Genomic_DNA"/>
</dbReference>
<name>A0AAJ0CTU6_9HYPO</name>
<dbReference type="Proteomes" id="UP001251528">
    <property type="component" value="Unassembled WGS sequence"/>
</dbReference>
<keyword evidence="4" id="KW-1185">Reference proteome</keyword>
<keyword evidence="2" id="KW-0812">Transmembrane</keyword>
<feature type="compositionally biased region" description="Polar residues" evidence="1">
    <location>
        <begin position="505"/>
        <end position="526"/>
    </location>
</feature>
<evidence type="ECO:0000313" key="3">
    <source>
        <dbReference type="EMBL" id="KAK2606457.1"/>
    </source>
</evidence>